<proteinExistence type="predicted"/>
<evidence type="ECO:0000313" key="1">
    <source>
        <dbReference type="EMBL" id="KAG5648684.1"/>
    </source>
</evidence>
<dbReference type="PANTHER" id="PTHR34129:SF1">
    <property type="entry name" value="DUF952 DOMAIN-CONTAINING PROTEIN"/>
    <property type="match status" value="1"/>
</dbReference>
<keyword evidence="2" id="KW-1185">Reference proteome</keyword>
<dbReference type="OrthoDB" id="3335358at2759"/>
<reference evidence="1" key="1">
    <citation type="submission" date="2020-07" db="EMBL/GenBank/DDBJ databases">
        <authorList>
            <person name="Nieuwenhuis M."/>
            <person name="Van De Peppel L.J.J."/>
        </authorList>
    </citation>
    <scope>NUCLEOTIDE SEQUENCE</scope>
    <source>
        <strain evidence="1">AP01</strain>
        <tissue evidence="1">Mycelium</tissue>
    </source>
</reference>
<protein>
    <recommendedName>
        <fullName evidence="3">DUF952 domain-containing protein</fullName>
    </recommendedName>
</protein>
<evidence type="ECO:0000313" key="2">
    <source>
        <dbReference type="Proteomes" id="UP000775547"/>
    </source>
</evidence>
<dbReference type="EMBL" id="JABCKV010000001">
    <property type="protein sequence ID" value="KAG5648684.1"/>
    <property type="molecule type" value="Genomic_DNA"/>
</dbReference>
<dbReference type="PANTHER" id="PTHR34129">
    <property type="entry name" value="BLR1139 PROTEIN"/>
    <property type="match status" value="1"/>
</dbReference>
<dbReference type="AlphaFoldDB" id="A0A9P7GDS5"/>
<dbReference type="Gene3D" id="3.20.170.20">
    <property type="entry name" value="Protein of unknown function DUF952"/>
    <property type="match status" value="1"/>
</dbReference>
<comment type="caution">
    <text evidence="1">The sequence shown here is derived from an EMBL/GenBank/DDBJ whole genome shotgun (WGS) entry which is preliminary data.</text>
</comment>
<dbReference type="Pfam" id="PF06108">
    <property type="entry name" value="DUF952"/>
    <property type="match status" value="1"/>
</dbReference>
<dbReference type="SUPFAM" id="SSF56399">
    <property type="entry name" value="ADP-ribosylation"/>
    <property type="match status" value="1"/>
</dbReference>
<accession>A0A9P7GDS5</accession>
<organism evidence="1 2">
    <name type="scientific">Asterophora parasitica</name>
    <dbReference type="NCBI Taxonomy" id="117018"/>
    <lineage>
        <taxon>Eukaryota</taxon>
        <taxon>Fungi</taxon>
        <taxon>Dikarya</taxon>
        <taxon>Basidiomycota</taxon>
        <taxon>Agaricomycotina</taxon>
        <taxon>Agaricomycetes</taxon>
        <taxon>Agaricomycetidae</taxon>
        <taxon>Agaricales</taxon>
        <taxon>Tricholomatineae</taxon>
        <taxon>Lyophyllaceae</taxon>
        <taxon>Asterophora</taxon>
    </lineage>
</organism>
<reference evidence="1" key="2">
    <citation type="submission" date="2021-10" db="EMBL/GenBank/DDBJ databases">
        <title>Phylogenomics reveals ancestral predisposition of the termite-cultivated fungus Termitomyces towards a domesticated lifestyle.</title>
        <authorList>
            <person name="Auxier B."/>
            <person name="Grum-Grzhimaylo A."/>
            <person name="Cardenas M.E."/>
            <person name="Lodge J.D."/>
            <person name="Laessoe T."/>
            <person name="Pedersen O."/>
            <person name="Smith M.E."/>
            <person name="Kuyper T.W."/>
            <person name="Franco-Molano E.A."/>
            <person name="Baroni T.J."/>
            <person name="Aanen D.K."/>
        </authorList>
    </citation>
    <scope>NUCLEOTIDE SEQUENCE</scope>
    <source>
        <strain evidence="1">AP01</strain>
        <tissue evidence="1">Mycelium</tissue>
    </source>
</reference>
<sequence length="131" mass="14934">MSVPQYIYKLVPSELIVSPLPERLPLSPLDTNDGFIHLSTAAQLPQTLGRYFAKENKLYILRLEYTRIEKVIRWEDPGGQTPGEIGAEGVFPHLYNDGQLGMGEVESVFEVEKDGNNWDLNKIKALEWLLY</sequence>
<evidence type="ECO:0008006" key="3">
    <source>
        <dbReference type="Google" id="ProtNLM"/>
    </source>
</evidence>
<name>A0A9P7GDS5_9AGAR</name>
<gene>
    <name evidence="1" type="ORF">DXG03_000030</name>
</gene>
<dbReference type="Proteomes" id="UP000775547">
    <property type="component" value="Unassembled WGS sequence"/>
</dbReference>
<dbReference type="InterPro" id="IPR009297">
    <property type="entry name" value="DUF952"/>
</dbReference>